<name>A0ABP8GYS3_9BURK</name>
<gene>
    <name evidence="2" type="ORF">GCM10023144_21100</name>
</gene>
<dbReference type="Pfam" id="PF13590">
    <property type="entry name" value="DUF4136"/>
    <property type="match status" value="1"/>
</dbReference>
<dbReference type="InterPro" id="IPR025411">
    <property type="entry name" value="DUF4136"/>
</dbReference>
<keyword evidence="3" id="KW-1185">Reference proteome</keyword>
<reference evidence="3" key="1">
    <citation type="journal article" date="2019" name="Int. J. Syst. Evol. Microbiol.">
        <title>The Global Catalogue of Microorganisms (GCM) 10K type strain sequencing project: providing services to taxonomists for standard genome sequencing and annotation.</title>
        <authorList>
            <consortium name="The Broad Institute Genomics Platform"/>
            <consortium name="The Broad Institute Genome Sequencing Center for Infectious Disease"/>
            <person name="Wu L."/>
            <person name="Ma J."/>
        </authorList>
    </citation>
    <scope>NUCLEOTIDE SEQUENCE [LARGE SCALE GENOMIC DNA]</scope>
    <source>
        <strain evidence="3">JCM 17666</strain>
    </source>
</reference>
<protein>
    <submittedName>
        <fullName evidence="2">DUF4136 domain-containing protein</fullName>
    </submittedName>
</protein>
<evidence type="ECO:0000313" key="2">
    <source>
        <dbReference type="EMBL" id="GAA4331889.1"/>
    </source>
</evidence>
<dbReference type="Gene3D" id="3.30.160.670">
    <property type="match status" value="1"/>
</dbReference>
<organism evidence="2 3">
    <name type="scientific">Pigmentiphaga soli</name>
    <dbReference type="NCBI Taxonomy" id="1007095"/>
    <lineage>
        <taxon>Bacteria</taxon>
        <taxon>Pseudomonadati</taxon>
        <taxon>Pseudomonadota</taxon>
        <taxon>Betaproteobacteria</taxon>
        <taxon>Burkholderiales</taxon>
        <taxon>Alcaligenaceae</taxon>
        <taxon>Pigmentiphaga</taxon>
    </lineage>
</organism>
<dbReference type="Proteomes" id="UP001501671">
    <property type="component" value="Unassembled WGS sequence"/>
</dbReference>
<evidence type="ECO:0000313" key="3">
    <source>
        <dbReference type="Proteomes" id="UP001501671"/>
    </source>
</evidence>
<feature type="domain" description="DUF4136" evidence="1">
    <location>
        <begin position="54"/>
        <end position="221"/>
    </location>
</feature>
<dbReference type="EMBL" id="BAABFO010000008">
    <property type="protein sequence ID" value="GAA4331889.1"/>
    <property type="molecule type" value="Genomic_DNA"/>
</dbReference>
<evidence type="ECO:0000259" key="1">
    <source>
        <dbReference type="Pfam" id="PF13590"/>
    </source>
</evidence>
<proteinExistence type="predicted"/>
<sequence length="238" mass="26654">MVVKLRDAFDPDYAMTERKCNFSSVGWWRGTAWAARLLAVMLLAGCAATVPARVTTFQQWPQDAVGATWALDSTPAQRDSLEYRQYADMIRSAIGPIGLVEARDGQKPRFLVSFTYGTEPVQVRVQRPAYDPFYGPWGPYAFGGWGRPWRGGGFGYMWGPPYPSTWTETTIDASRSTLKVEIRDTAHGNAKVYESTAVNHGSGDLPEVMPYLVRAIFDRFPDTNGQVREIDYEVPPAR</sequence>
<comment type="caution">
    <text evidence="2">The sequence shown here is derived from an EMBL/GenBank/DDBJ whole genome shotgun (WGS) entry which is preliminary data.</text>
</comment>
<accession>A0ABP8GYS3</accession>